<dbReference type="Pfam" id="PF00496">
    <property type="entry name" value="SBP_bac_5"/>
    <property type="match status" value="1"/>
</dbReference>
<keyword evidence="4 5" id="KW-0732">Signal</keyword>
<evidence type="ECO:0000259" key="6">
    <source>
        <dbReference type="Pfam" id="PF00496"/>
    </source>
</evidence>
<protein>
    <submittedName>
        <fullName evidence="7">ABC transporter substrate-binding protein</fullName>
    </submittedName>
</protein>
<dbReference type="InterPro" id="IPR000914">
    <property type="entry name" value="SBP_5_dom"/>
</dbReference>
<sequence length="538" mass="57017">MPTNPSARRRRRAFPLATVAAAAASAVALTSCSAGSAGTTAGAAGPPVSGGTLTMAIPADEGCVDPQQVLGRTQLAIDRAVVDSLVYQDAGKNEFQPWLAQSWEVSPDSTSYTFHLRSGVTFSDGSPLTADTVKANFDAIAALGPKARLASTYLVGYQGTTVVDTLTAKVVFKAPNAAFLQAVSTPSMGIIATASASLNQQQRCQRGPIGSGPYKMTRYEQNQGQTLARRAGYGWAPKALHQGDGRLDEIDVKIVPESGVRTGSLVSGQTDLTMEVQKADVTTLQRASLPIEARSNPGLPQQLFVNTKDPILADPAVRKALQSGLNRQELVGSTLTQYQKIASGALSSTTPGYLDLSDRLRYNPDAAKQALTDAGWMPGPDGIRTKGGKRLTVSLLYGAQLYGFLVPLMELAQQELKQVGLEVTLRPLPDADANAAWISGDYQLRISGLTRADPDALRTGLAKLDPQLDTLLTKQMATSDEKTRMSIVADAQRLVIDKAIAIPINELSLPLAHQPSVHGVAFTGDSLLLLDELWKTAA</sequence>
<dbReference type="CDD" id="cd08492">
    <property type="entry name" value="PBP2_NikA_DppA_OppA_like_15"/>
    <property type="match status" value="1"/>
</dbReference>
<gene>
    <name evidence="7" type="ORF">VSH64_19920</name>
</gene>
<dbReference type="PANTHER" id="PTHR30290">
    <property type="entry name" value="PERIPLASMIC BINDING COMPONENT OF ABC TRANSPORTER"/>
    <property type="match status" value="1"/>
</dbReference>
<dbReference type="Gene3D" id="3.10.105.10">
    <property type="entry name" value="Dipeptide-binding Protein, Domain 3"/>
    <property type="match status" value="1"/>
</dbReference>
<evidence type="ECO:0000313" key="7">
    <source>
        <dbReference type="EMBL" id="WSE34334.1"/>
    </source>
</evidence>
<comment type="similarity">
    <text evidence="2">Belongs to the bacterial solute-binding protein 5 family.</text>
</comment>
<organism evidence="7 8">
    <name type="scientific">Amycolatopsis rhabdoformis</name>
    <dbReference type="NCBI Taxonomy" id="1448059"/>
    <lineage>
        <taxon>Bacteria</taxon>
        <taxon>Bacillati</taxon>
        <taxon>Actinomycetota</taxon>
        <taxon>Actinomycetes</taxon>
        <taxon>Pseudonocardiales</taxon>
        <taxon>Pseudonocardiaceae</taxon>
        <taxon>Amycolatopsis</taxon>
    </lineage>
</organism>
<feature type="domain" description="Solute-binding protein family 5" evidence="6">
    <location>
        <begin position="94"/>
        <end position="456"/>
    </location>
</feature>
<proteinExistence type="inferred from homology"/>
<evidence type="ECO:0000313" key="8">
    <source>
        <dbReference type="Proteomes" id="UP001330812"/>
    </source>
</evidence>
<feature type="signal peptide" evidence="5">
    <location>
        <begin position="1"/>
        <end position="36"/>
    </location>
</feature>
<evidence type="ECO:0000256" key="2">
    <source>
        <dbReference type="ARBA" id="ARBA00005695"/>
    </source>
</evidence>
<dbReference type="InterPro" id="IPR039424">
    <property type="entry name" value="SBP_5"/>
</dbReference>
<evidence type="ECO:0000256" key="5">
    <source>
        <dbReference type="SAM" id="SignalP"/>
    </source>
</evidence>
<dbReference type="PANTHER" id="PTHR30290:SF10">
    <property type="entry name" value="PERIPLASMIC OLIGOPEPTIDE-BINDING PROTEIN-RELATED"/>
    <property type="match status" value="1"/>
</dbReference>
<dbReference type="SUPFAM" id="SSF53850">
    <property type="entry name" value="Periplasmic binding protein-like II"/>
    <property type="match status" value="1"/>
</dbReference>
<dbReference type="RefSeq" id="WP_326837140.1">
    <property type="nucleotide sequence ID" value="NZ_CP142149.1"/>
</dbReference>
<evidence type="ECO:0000256" key="4">
    <source>
        <dbReference type="ARBA" id="ARBA00022729"/>
    </source>
</evidence>
<keyword evidence="3" id="KW-0813">Transport</keyword>
<comment type="subcellular location">
    <subcellularLocation>
        <location evidence="1">Cell envelope</location>
    </subcellularLocation>
</comment>
<dbReference type="PIRSF" id="PIRSF002741">
    <property type="entry name" value="MppA"/>
    <property type="match status" value="1"/>
</dbReference>
<dbReference type="EMBL" id="CP142149">
    <property type="protein sequence ID" value="WSE34334.1"/>
    <property type="molecule type" value="Genomic_DNA"/>
</dbReference>
<dbReference type="InterPro" id="IPR030678">
    <property type="entry name" value="Peptide/Ni-bd"/>
</dbReference>
<feature type="chain" id="PRO_5046842364" evidence="5">
    <location>
        <begin position="37"/>
        <end position="538"/>
    </location>
</feature>
<dbReference type="Gene3D" id="3.40.190.10">
    <property type="entry name" value="Periplasmic binding protein-like II"/>
    <property type="match status" value="1"/>
</dbReference>
<name>A0ABZ1IIQ7_9PSEU</name>
<evidence type="ECO:0000256" key="3">
    <source>
        <dbReference type="ARBA" id="ARBA00022448"/>
    </source>
</evidence>
<reference evidence="7 8" key="1">
    <citation type="journal article" date="2015" name="Int. J. Syst. Evol. Microbiol.">
        <title>Amycolatopsis rhabdoformis sp. nov., an actinomycete isolated from a tropical forest soil.</title>
        <authorList>
            <person name="Souza W.R."/>
            <person name="Silva R.E."/>
            <person name="Goodfellow M."/>
            <person name="Busarakam K."/>
            <person name="Figueiro F.S."/>
            <person name="Ferreira D."/>
            <person name="Rodrigues-Filho E."/>
            <person name="Moraes L.A.B."/>
            <person name="Zucchi T.D."/>
        </authorList>
    </citation>
    <scope>NUCLEOTIDE SEQUENCE [LARGE SCALE GENOMIC DNA]</scope>
    <source>
        <strain evidence="7 8">NCIMB 14900</strain>
    </source>
</reference>
<dbReference type="Proteomes" id="UP001330812">
    <property type="component" value="Chromosome"/>
</dbReference>
<accession>A0ABZ1IIQ7</accession>
<evidence type="ECO:0000256" key="1">
    <source>
        <dbReference type="ARBA" id="ARBA00004196"/>
    </source>
</evidence>
<keyword evidence="8" id="KW-1185">Reference proteome</keyword>